<dbReference type="Proteomes" id="UP000887578">
    <property type="component" value="Unplaced"/>
</dbReference>
<dbReference type="PROSITE" id="PS50082">
    <property type="entry name" value="WD_REPEATS_2"/>
    <property type="match status" value="1"/>
</dbReference>
<dbReference type="WBParaSite" id="PDA_v2.g27226.t1">
    <property type="protein sequence ID" value="PDA_v2.g27226.t1"/>
    <property type="gene ID" value="PDA_v2.g27226"/>
</dbReference>
<dbReference type="GO" id="GO:0005737">
    <property type="term" value="C:cytoplasm"/>
    <property type="evidence" value="ECO:0007669"/>
    <property type="project" value="TreeGrafter"/>
</dbReference>
<dbReference type="PANTHER" id="PTHR44099">
    <property type="entry name" value="RABCONNECTIN-3B, ISOFORM A"/>
    <property type="match status" value="1"/>
</dbReference>
<dbReference type="InterPro" id="IPR001680">
    <property type="entry name" value="WD40_rpt"/>
</dbReference>
<evidence type="ECO:0000256" key="1">
    <source>
        <dbReference type="PROSITE-ProRule" id="PRU00221"/>
    </source>
</evidence>
<reference evidence="4" key="1">
    <citation type="submission" date="2022-11" db="UniProtKB">
        <authorList>
            <consortium name="WormBaseParasite"/>
        </authorList>
    </citation>
    <scope>IDENTIFICATION</scope>
</reference>
<name>A0A914QIU4_9BILA</name>
<feature type="chain" id="PRO_5037112444" evidence="2">
    <location>
        <begin position="17"/>
        <end position="260"/>
    </location>
</feature>
<evidence type="ECO:0000256" key="2">
    <source>
        <dbReference type="SAM" id="SignalP"/>
    </source>
</evidence>
<organism evidence="3 4">
    <name type="scientific">Panagrolaimus davidi</name>
    <dbReference type="NCBI Taxonomy" id="227884"/>
    <lineage>
        <taxon>Eukaryota</taxon>
        <taxon>Metazoa</taxon>
        <taxon>Ecdysozoa</taxon>
        <taxon>Nematoda</taxon>
        <taxon>Chromadorea</taxon>
        <taxon>Rhabditida</taxon>
        <taxon>Tylenchina</taxon>
        <taxon>Panagrolaimomorpha</taxon>
        <taxon>Panagrolaimoidea</taxon>
        <taxon>Panagrolaimidae</taxon>
        <taxon>Panagrolaimus</taxon>
    </lineage>
</organism>
<feature type="signal peptide" evidence="2">
    <location>
        <begin position="1"/>
        <end position="16"/>
    </location>
</feature>
<sequence length="260" mass="28726">MKLLGFALWQPHLDLSKLLLGLLELAALDETKNTEIALIAKNSLSLIASFCPKAVIIALSKEVIRYNSSLQTTQIPLVSPLIASKTDVLRIIEQLIENHYVDVVELVIPVCDVLIHCLDLQLLKHQNFHDLFPPISKLYMIAFCPATKKLAIGGNNGAIVIHELKNMKSQTIQAHNNLISSIAFSSDGKFLAVYASKDAKITIWQTHQSFLGMGQSQMKLIKSMAAPIEISETVHARLVWIGAKMLKLLLSNGTESIIQI</sequence>
<dbReference type="InterPro" id="IPR036322">
    <property type="entry name" value="WD40_repeat_dom_sf"/>
</dbReference>
<dbReference type="Gene3D" id="2.130.10.10">
    <property type="entry name" value="YVTN repeat-like/Quinoprotein amine dehydrogenase"/>
    <property type="match status" value="1"/>
</dbReference>
<keyword evidence="3" id="KW-1185">Reference proteome</keyword>
<dbReference type="InterPro" id="IPR015943">
    <property type="entry name" value="WD40/YVTN_repeat-like_dom_sf"/>
</dbReference>
<dbReference type="SUPFAM" id="SSF50978">
    <property type="entry name" value="WD40 repeat-like"/>
    <property type="match status" value="1"/>
</dbReference>
<dbReference type="SMART" id="SM00320">
    <property type="entry name" value="WD40"/>
    <property type="match status" value="2"/>
</dbReference>
<keyword evidence="2" id="KW-0732">Signal</keyword>
<evidence type="ECO:0000313" key="4">
    <source>
        <dbReference type="WBParaSite" id="PDA_v2.g27226.t1"/>
    </source>
</evidence>
<evidence type="ECO:0000313" key="3">
    <source>
        <dbReference type="Proteomes" id="UP000887578"/>
    </source>
</evidence>
<accession>A0A914QIU4</accession>
<proteinExistence type="predicted"/>
<dbReference type="PANTHER" id="PTHR44099:SF4">
    <property type="entry name" value="RABCONNECTIN-3B, ISOFORM A"/>
    <property type="match status" value="1"/>
</dbReference>
<protein>
    <submittedName>
        <fullName evidence="4">Uncharacterized protein</fullName>
    </submittedName>
</protein>
<dbReference type="Pfam" id="PF00400">
    <property type="entry name" value="WD40"/>
    <property type="match status" value="1"/>
</dbReference>
<feature type="repeat" description="WD" evidence="1">
    <location>
        <begin position="172"/>
        <end position="205"/>
    </location>
</feature>
<keyword evidence="1" id="KW-0853">WD repeat</keyword>
<dbReference type="InterPro" id="IPR049916">
    <property type="entry name" value="WDR72-like"/>
</dbReference>
<dbReference type="AlphaFoldDB" id="A0A914QIU4"/>